<gene>
    <name evidence="1" type="ORF">DR999_PMT13792</name>
</gene>
<accession>A0A4D9EAL8</accession>
<name>A0A4D9EAL8_9SAUR</name>
<sequence>MALSSTSHLCAASLCIGINTLKQPLSTPISKIHQDTKYCKSPALPTQEMPAIHERMKMPFPLYPKKRASEPPRTAAVYKILKDTFFSPVPKHGHFIHTGSL</sequence>
<dbReference type="Proteomes" id="UP000297703">
    <property type="component" value="Unassembled WGS sequence"/>
</dbReference>
<evidence type="ECO:0000313" key="2">
    <source>
        <dbReference type="Proteomes" id="UP000297703"/>
    </source>
</evidence>
<organism evidence="1 2">
    <name type="scientific">Platysternon megacephalum</name>
    <name type="common">big-headed turtle</name>
    <dbReference type="NCBI Taxonomy" id="55544"/>
    <lineage>
        <taxon>Eukaryota</taxon>
        <taxon>Metazoa</taxon>
        <taxon>Chordata</taxon>
        <taxon>Craniata</taxon>
        <taxon>Vertebrata</taxon>
        <taxon>Euteleostomi</taxon>
        <taxon>Archelosauria</taxon>
        <taxon>Testudinata</taxon>
        <taxon>Testudines</taxon>
        <taxon>Cryptodira</taxon>
        <taxon>Durocryptodira</taxon>
        <taxon>Testudinoidea</taxon>
        <taxon>Platysternidae</taxon>
        <taxon>Platysternon</taxon>
    </lineage>
</organism>
<evidence type="ECO:0000313" key="1">
    <source>
        <dbReference type="EMBL" id="TFK03764.1"/>
    </source>
</evidence>
<protein>
    <submittedName>
        <fullName evidence="1">Isobutyryl-CoA dehydrogenase, mitochondrial</fullName>
    </submittedName>
</protein>
<comment type="caution">
    <text evidence="1">The sequence shown here is derived from an EMBL/GenBank/DDBJ whole genome shotgun (WGS) entry which is preliminary data.</text>
</comment>
<dbReference type="EMBL" id="QXTE01000152">
    <property type="protein sequence ID" value="TFK03764.1"/>
    <property type="molecule type" value="Genomic_DNA"/>
</dbReference>
<keyword evidence="2" id="KW-1185">Reference proteome</keyword>
<proteinExistence type="predicted"/>
<dbReference type="AlphaFoldDB" id="A0A4D9EAL8"/>
<reference evidence="1 2" key="2">
    <citation type="submission" date="2019-04" db="EMBL/GenBank/DDBJ databases">
        <title>The genome sequence of big-headed turtle.</title>
        <authorList>
            <person name="Gong S."/>
        </authorList>
    </citation>
    <scope>NUCLEOTIDE SEQUENCE [LARGE SCALE GENOMIC DNA]</scope>
    <source>
        <strain evidence="1">DO16091913</strain>
        <tissue evidence="1">Muscle</tissue>
    </source>
</reference>
<reference evidence="1 2" key="1">
    <citation type="submission" date="2019-04" db="EMBL/GenBank/DDBJ databases">
        <title>Draft genome of the big-headed turtle Platysternon megacephalum.</title>
        <authorList>
            <person name="Gong S."/>
        </authorList>
    </citation>
    <scope>NUCLEOTIDE SEQUENCE [LARGE SCALE GENOMIC DNA]</scope>
    <source>
        <strain evidence="1">DO16091913</strain>
        <tissue evidence="1">Muscle</tissue>
    </source>
</reference>